<gene>
    <name evidence="3" type="ORF">E5S67_04779</name>
</gene>
<protein>
    <submittedName>
        <fullName evidence="3">Uncharacterized protein</fullName>
    </submittedName>
</protein>
<feature type="transmembrane region" description="Helical" evidence="2">
    <location>
        <begin position="28"/>
        <end position="52"/>
    </location>
</feature>
<keyword evidence="4" id="KW-1185">Reference proteome</keyword>
<reference evidence="3 4" key="1">
    <citation type="journal article" date="2020" name="Sci. Rep.">
        <title>A novel cyanobacterial geosmin producer, revising GeoA distribution and dispersion patterns in Bacteria.</title>
        <authorList>
            <person name="Churro C."/>
            <person name="Semedo-Aguiar A.P."/>
            <person name="Silva A.D."/>
            <person name="Pereira-Leal J.B."/>
            <person name="Leite R.B."/>
        </authorList>
    </citation>
    <scope>NUCLEOTIDE SEQUENCE [LARGE SCALE GENOMIC DNA]</scope>
    <source>
        <strain evidence="3 4">IPMA8</strain>
    </source>
</reference>
<keyword evidence="2" id="KW-0812">Transmembrane</keyword>
<evidence type="ECO:0000256" key="2">
    <source>
        <dbReference type="SAM" id="Phobius"/>
    </source>
</evidence>
<organism evidence="3 4">
    <name type="scientific">Microcoleus asticus IPMA8</name>
    <dbReference type="NCBI Taxonomy" id="2563858"/>
    <lineage>
        <taxon>Bacteria</taxon>
        <taxon>Bacillati</taxon>
        <taxon>Cyanobacteriota</taxon>
        <taxon>Cyanophyceae</taxon>
        <taxon>Oscillatoriophycideae</taxon>
        <taxon>Oscillatoriales</taxon>
        <taxon>Microcoleaceae</taxon>
        <taxon>Microcoleus</taxon>
        <taxon>Microcoleus asticus</taxon>
    </lineage>
</organism>
<keyword evidence="2" id="KW-1133">Transmembrane helix</keyword>
<name>A0ABX2D2Z5_9CYAN</name>
<comment type="caution">
    <text evidence="3">The sequence shown here is derived from an EMBL/GenBank/DDBJ whole genome shotgun (WGS) entry which is preliminary data.</text>
</comment>
<evidence type="ECO:0000313" key="4">
    <source>
        <dbReference type="Proteomes" id="UP000702425"/>
    </source>
</evidence>
<feature type="region of interest" description="Disordered" evidence="1">
    <location>
        <begin position="106"/>
        <end position="140"/>
    </location>
</feature>
<keyword evidence="2" id="KW-0472">Membrane</keyword>
<feature type="region of interest" description="Disordered" evidence="1">
    <location>
        <begin position="68"/>
        <end position="89"/>
    </location>
</feature>
<proteinExistence type="predicted"/>
<dbReference type="EMBL" id="SRRZ01000109">
    <property type="protein sequence ID" value="NQE37012.1"/>
    <property type="molecule type" value="Genomic_DNA"/>
</dbReference>
<accession>A0ABX2D2Z5</accession>
<evidence type="ECO:0000256" key="1">
    <source>
        <dbReference type="SAM" id="MobiDB-lite"/>
    </source>
</evidence>
<feature type="region of interest" description="Disordered" evidence="1">
    <location>
        <begin position="152"/>
        <end position="172"/>
    </location>
</feature>
<dbReference type="RefSeq" id="WP_216670678.1">
    <property type="nucleotide sequence ID" value="NZ_SRRZ01000109.1"/>
</dbReference>
<evidence type="ECO:0000313" key="3">
    <source>
        <dbReference type="EMBL" id="NQE37012.1"/>
    </source>
</evidence>
<sequence length="172" mass="18440">MDLLKLQNCNPSAVLQVMFGEFDVAINIFGSAIVTIMKIASLLALPATALLLGFSSLTFPDRTTANSNTVLAQSQPEPSQERRRPPRIDFPAAAKQLGVTEAELIEALGLPAKPPEPPSENNRPSSPPPRPRLDIPGAAKKLGVTEAELIKILGIPPRPQGDRNLPQNSEKP</sequence>
<dbReference type="Proteomes" id="UP000702425">
    <property type="component" value="Unassembled WGS sequence"/>
</dbReference>